<dbReference type="PANTHER" id="PTHR41299:SF1">
    <property type="entry name" value="THIAMINE PYROPHOSPHOKINASE"/>
    <property type="match status" value="1"/>
</dbReference>
<dbReference type="InterPro" id="IPR036371">
    <property type="entry name" value="TPK_B1-bd_sf"/>
</dbReference>
<dbReference type="Pfam" id="PF04263">
    <property type="entry name" value="TPK_catalytic"/>
    <property type="match status" value="1"/>
</dbReference>
<evidence type="ECO:0000313" key="7">
    <source>
        <dbReference type="EMBL" id="GIT94724.1"/>
    </source>
</evidence>
<dbReference type="InterPro" id="IPR006282">
    <property type="entry name" value="Thi_PPkinase"/>
</dbReference>
<gene>
    <name evidence="7" type="ORF">JANAI62_13470</name>
</gene>
<dbReference type="Gene3D" id="3.40.50.10240">
    <property type="entry name" value="Thiamin pyrophosphokinase, catalytic domain"/>
    <property type="match status" value="1"/>
</dbReference>
<dbReference type="EC" id="2.7.6.2" evidence="5"/>
<evidence type="ECO:0000256" key="5">
    <source>
        <dbReference type="NCBIfam" id="TIGR01378"/>
    </source>
</evidence>
<protein>
    <recommendedName>
        <fullName evidence="5">Thiamine diphosphokinase</fullName>
        <ecNumber evidence="5">2.7.6.2</ecNumber>
    </recommendedName>
</protein>
<dbReference type="SUPFAM" id="SSF63862">
    <property type="entry name" value="Thiamin pyrophosphokinase, substrate-binding domain"/>
    <property type="match status" value="1"/>
</dbReference>
<evidence type="ECO:0000313" key="8">
    <source>
        <dbReference type="Proteomes" id="UP000786693"/>
    </source>
</evidence>
<comment type="caution">
    <text evidence="7">The sequence shown here is derived from an EMBL/GenBank/DDBJ whole genome shotgun (WGS) entry which is preliminary data.</text>
</comment>
<dbReference type="CDD" id="cd07995">
    <property type="entry name" value="TPK"/>
    <property type="match status" value="1"/>
</dbReference>
<name>A0ABQ4NKJ4_9RHOB</name>
<keyword evidence="4" id="KW-0067">ATP-binding</keyword>
<evidence type="ECO:0000259" key="6">
    <source>
        <dbReference type="Pfam" id="PF04263"/>
    </source>
</evidence>
<dbReference type="PANTHER" id="PTHR41299">
    <property type="entry name" value="THIAMINE PYROPHOSPHOKINASE"/>
    <property type="match status" value="1"/>
</dbReference>
<accession>A0ABQ4NKJ4</accession>
<keyword evidence="8" id="KW-1185">Reference proteome</keyword>
<evidence type="ECO:0000256" key="1">
    <source>
        <dbReference type="ARBA" id="ARBA00022679"/>
    </source>
</evidence>
<feature type="domain" description="Thiamin pyrophosphokinase catalytic" evidence="6">
    <location>
        <begin position="2"/>
        <end position="84"/>
    </location>
</feature>
<dbReference type="Proteomes" id="UP000786693">
    <property type="component" value="Unassembled WGS sequence"/>
</dbReference>
<proteinExistence type="predicted"/>
<dbReference type="InterPro" id="IPR053149">
    <property type="entry name" value="TPK"/>
</dbReference>
<sequence length="195" mass="20809">MAVDGGANDLLAQDIVPDRLVGDLDSASAEARTAFAEVTHHIAEQDSTDFAKALRTSEAPWVIGVGFLGRRVDHFLACLSEMARRPACPQVILLGEVDCLCLLPRRVTLDIPIGSRVSLWPLGQARGRSLGLRWPVDGLVFEPAGQVGTSNRSVAPEVTIDMEGGPVALILASDNLEAMLHGLKIDPRPVSSDVL</sequence>
<dbReference type="EMBL" id="BPFH01000002">
    <property type="protein sequence ID" value="GIT94724.1"/>
    <property type="molecule type" value="Genomic_DNA"/>
</dbReference>
<evidence type="ECO:0000256" key="3">
    <source>
        <dbReference type="ARBA" id="ARBA00022777"/>
    </source>
</evidence>
<dbReference type="InterPro" id="IPR007371">
    <property type="entry name" value="TPK_catalytic"/>
</dbReference>
<keyword evidence="1" id="KW-0808">Transferase</keyword>
<dbReference type="InterPro" id="IPR036759">
    <property type="entry name" value="TPK_catalytic_sf"/>
</dbReference>
<keyword evidence="2" id="KW-0547">Nucleotide-binding</keyword>
<keyword evidence="3" id="KW-0418">Kinase</keyword>
<organism evidence="7 8">
    <name type="scientific">Jannaschia pagri</name>
    <dbReference type="NCBI Taxonomy" id="2829797"/>
    <lineage>
        <taxon>Bacteria</taxon>
        <taxon>Pseudomonadati</taxon>
        <taxon>Pseudomonadota</taxon>
        <taxon>Alphaproteobacteria</taxon>
        <taxon>Rhodobacterales</taxon>
        <taxon>Roseobacteraceae</taxon>
        <taxon>Jannaschia</taxon>
    </lineage>
</organism>
<dbReference type="SUPFAM" id="SSF63999">
    <property type="entry name" value="Thiamin pyrophosphokinase, catalytic domain"/>
    <property type="match status" value="1"/>
</dbReference>
<reference evidence="7 8" key="1">
    <citation type="submission" date="2021-05" db="EMBL/GenBank/DDBJ databases">
        <title>Bacteria Genome sequencing.</title>
        <authorList>
            <person name="Takabe Y."/>
            <person name="Nakajima Y."/>
            <person name="Suzuki S."/>
            <person name="Shiozaki T."/>
        </authorList>
    </citation>
    <scope>NUCLEOTIDE SEQUENCE [LARGE SCALE GENOMIC DNA]</scope>
    <source>
        <strain evidence="7 8">AI_62</strain>
    </source>
</reference>
<evidence type="ECO:0000256" key="2">
    <source>
        <dbReference type="ARBA" id="ARBA00022741"/>
    </source>
</evidence>
<evidence type="ECO:0000256" key="4">
    <source>
        <dbReference type="ARBA" id="ARBA00022840"/>
    </source>
</evidence>
<dbReference type="NCBIfam" id="TIGR01378">
    <property type="entry name" value="thi_PPkinase"/>
    <property type="match status" value="1"/>
</dbReference>